<dbReference type="GO" id="GO:0022904">
    <property type="term" value="P:respiratory electron transport chain"/>
    <property type="evidence" value="ECO:0007669"/>
    <property type="project" value="TreeGrafter"/>
</dbReference>
<dbReference type="InterPro" id="IPR017896">
    <property type="entry name" value="4Fe4S_Fe-S-bd"/>
</dbReference>
<comment type="similarity">
    <text evidence="2">Belongs to the succinate dehydrogenase/fumarate reductase iron-sulfur protein family.</text>
</comment>
<dbReference type="PANTHER" id="PTHR11921:SF41">
    <property type="entry name" value="SUCCINATE DEHYDROGENASE"/>
    <property type="match status" value="1"/>
</dbReference>
<dbReference type="EMBL" id="SHKN01000001">
    <property type="protein sequence ID" value="RZT97191.1"/>
    <property type="molecule type" value="Genomic_DNA"/>
</dbReference>
<dbReference type="PROSITE" id="PS51379">
    <property type="entry name" value="4FE4S_FER_2"/>
    <property type="match status" value="1"/>
</dbReference>
<dbReference type="RefSeq" id="WP_130307237.1">
    <property type="nucleotide sequence ID" value="NZ_SHKN01000001.1"/>
</dbReference>
<evidence type="ECO:0000259" key="4">
    <source>
        <dbReference type="PROSITE" id="PS51085"/>
    </source>
</evidence>
<proteinExistence type="inferred from homology"/>
<comment type="caution">
    <text evidence="6">The sequence shown here is derived from an EMBL/GenBank/DDBJ whole genome shotgun (WGS) entry which is preliminary data.</text>
</comment>
<protein>
    <submittedName>
        <fullName evidence="6">Succinate dehydrogenase / fumarate reductase iron-sulfur subunit</fullName>
    </submittedName>
</protein>
<evidence type="ECO:0000256" key="2">
    <source>
        <dbReference type="ARBA" id="ARBA00009433"/>
    </source>
</evidence>
<feature type="domain" description="2Fe-2S ferredoxin-type" evidence="4">
    <location>
        <begin position="9"/>
        <end position="109"/>
    </location>
</feature>
<dbReference type="InterPro" id="IPR012675">
    <property type="entry name" value="Beta-grasp_dom_sf"/>
</dbReference>
<organism evidence="6 7">
    <name type="scientific">Ancylomarina subtilis</name>
    <dbReference type="NCBI Taxonomy" id="1639035"/>
    <lineage>
        <taxon>Bacteria</taxon>
        <taxon>Pseudomonadati</taxon>
        <taxon>Bacteroidota</taxon>
        <taxon>Bacteroidia</taxon>
        <taxon>Marinilabiliales</taxon>
        <taxon>Marinifilaceae</taxon>
        <taxon>Ancylomarina</taxon>
    </lineage>
</organism>
<dbReference type="InterPro" id="IPR001041">
    <property type="entry name" value="2Fe-2S_ferredoxin-type"/>
</dbReference>
<dbReference type="SUPFAM" id="SSF46548">
    <property type="entry name" value="alpha-helical ferredoxin"/>
    <property type="match status" value="1"/>
</dbReference>
<dbReference type="GO" id="GO:0009055">
    <property type="term" value="F:electron transfer activity"/>
    <property type="evidence" value="ECO:0007669"/>
    <property type="project" value="InterPro"/>
</dbReference>
<keyword evidence="7" id="KW-1185">Reference proteome</keyword>
<dbReference type="AlphaFoldDB" id="A0A4Q7VLM8"/>
<dbReference type="InterPro" id="IPR050573">
    <property type="entry name" value="SDH/FRD_Iron-Sulfur"/>
</dbReference>
<evidence type="ECO:0000313" key="7">
    <source>
        <dbReference type="Proteomes" id="UP000293562"/>
    </source>
</evidence>
<dbReference type="InterPro" id="IPR025192">
    <property type="entry name" value="Succ_DH/fum_Rdtase_N"/>
</dbReference>
<dbReference type="PROSITE" id="PS51085">
    <property type="entry name" value="2FE2S_FER_2"/>
    <property type="match status" value="1"/>
</dbReference>
<comment type="cofactor">
    <cofactor evidence="3">
        <name>[2Fe-2S] cluster</name>
        <dbReference type="ChEBI" id="CHEBI:190135"/>
    </cofactor>
</comment>
<evidence type="ECO:0000256" key="1">
    <source>
        <dbReference type="ARBA" id="ARBA00001927"/>
    </source>
</evidence>
<name>A0A4Q7VLM8_9BACT</name>
<dbReference type="PANTHER" id="PTHR11921">
    <property type="entry name" value="SUCCINATE DEHYDROGENASE IRON-SULFUR PROTEIN"/>
    <property type="match status" value="1"/>
</dbReference>
<dbReference type="Pfam" id="PF13183">
    <property type="entry name" value="Fer4_8"/>
    <property type="match status" value="1"/>
</dbReference>
<dbReference type="InterPro" id="IPR009051">
    <property type="entry name" value="Helical_ferredxn"/>
</dbReference>
<dbReference type="GO" id="GO:0051537">
    <property type="term" value="F:2 iron, 2 sulfur cluster binding"/>
    <property type="evidence" value="ECO:0007669"/>
    <property type="project" value="InterPro"/>
</dbReference>
<evidence type="ECO:0000256" key="3">
    <source>
        <dbReference type="ARBA" id="ARBA00034078"/>
    </source>
</evidence>
<dbReference type="NCBIfam" id="NF005746">
    <property type="entry name" value="PRK07570.1"/>
    <property type="match status" value="1"/>
</dbReference>
<dbReference type="GO" id="GO:0009060">
    <property type="term" value="P:aerobic respiration"/>
    <property type="evidence" value="ECO:0007669"/>
    <property type="project" value="TreeGrafter"/>
</dbReference>
<dbReference type="Gene3D" id="3.10.20.30">
    <property type="match status" value="1"/>
</dbReference>
<dbReference type="Gene3D" id="1.10.1060.10">
    <property type="entry name" value="Alpha-helical ferredoxin"/>
    <property type="match status" value="1"/>
</dbReference>
<dbReference type="Proteomes" id="UP000293562">
    <property type="component" value="Unassembled WGS sequence"/>
</dbReference>
<reference evidence="6 7" key="1">
    <citation type="submission" date="2019-02" db="EMBL/GenBank/DDBJ databases">
        <title>Genomic Encyclopedia of Type Strains, Phase IV (KMG-IV): sequencing the most valuable type-strain genomes for metagenomic binning, comparative biology and taxonomic classification.</title>
        <authorList>
            <person name="Goeker M."/>
        </authorList>
    </citation>
    <scope>NUCLEOTIDE SEQUENCE [LARGE SCALE GENOMIC DNA]</scope>
    <source>
        <strain evidence="6 7">DSM 28825</strain>
    </source>
</reference>
<feature type="domain" description="4Fe-4S ferredoxin-type" evidence="5">
    <location>
        <begin position="156"/>
        <end position="186"/>
    </location>
</feature>
<evidence type="ECO:0000313" key="6">
    <source>
        <dbReference type="EMBL" id="RZT97191.1"/>
    </source>
</evidence>
<dbReference type="InterPro" id="IPR036010">
    <property type="entry name" value="2Fe-2S_ferredoxin-like_sf"/>
</dbReference>
<dbReference type="SUPFAM" id="SSF54292">
    <property type="entry name" value="2Fe-2S ferredoxin-like"/>
    <property type="match status" value="1"/>
</dbReference>
<evidence type="ECO:0000259" key="5">
    <source>
        <dbReference type="PROSITE" id="PS51379"/>
    </source>
</evidence>
<dbReference type="InterPro" id="IPR006058">
    <property type="entry name" value="2Fe2S_fd_BS"/>
</dbReference>
<dbReference type="Pfam" id="PF13085">
    <property type="entry name" value="Fer2_3"/>
    <property type="match status" value="1"/>
</dbReference>
<dbReference type="OrthoDB" id="9804391at2"/>
<accession>A0A4Q7VLM8</accession>
<comment type="cofactor">
    <cofactor evidence="1">
        <name>[3Fe-4S] cluster</name>
        <dbReference type="ChEBI" id="CHEBI:21137"/>
    </cofactor>
</comment>
<sequence length="253" mass="27374">MADKILKELTIKVWRQKNAKAKGKFESYKINDISTGTSFLEMLDILNEQLINDGIEPIAFDHDCREGICGMCSLYIDGRAHGPDDDITTCQLHMRKFEDGATITIEPWRAGAFPVIKDLIVDRTAFEKVLQSGGYISVNTGGVPDGNAIPISYDDAEEAMDAAACIGCGACVATCKNSSAMLFVSAKVSHLAKLPQGRVEATRRAKNMVAKMDELGFGNCTNTGACEVECPKGISIANIARLNREFLSATIKG</sequence>
<dbReference type="PROSITE" id="PS00197">
    <property type="entry name" value="2FE2S_FER_1"/>
    <property type="match status" value="1"/>
</dbReference>
<gene>
    <name evidence="6" type="ORF">EV201_1849</name>
</gene>